<dbReference type="InterPro" id="IPR021383">
    <property type="entry name" value="DUF3015"/>
</dbReference>
<dbReference type="STRING" id="1817772.A2527_11490"/>
<keyword evidence="1" id="KW-0732">Signal</keyword>
<dbReference type="Proteomes" id="UP000178449">
    <property type="component" value="Unassembled WGS sequence"/>
</dbReference>
<feature type="chain" id="PRO_5009524502" description="DUF3015 domain-containing protein" evidence="1">
    <location>
        <begin position="24"/>
        <end position="156"/>
    </location>
</feature>
<dbReference type="EMBL" id="MFNE01000046">
    <property type="protein sequence ID" value="OGG93738.1"/>
    <property type="molecule type" value="Genomic_DNA"/>
</dbReference>
<proteinExistence type="predicted"/>
<name>A0A1F6G6L2_9PROT</name>
<accession>A0A1F6G6L2</accession>
<reference evidence="2 3" key="1">
    <citation type="journal article" date="2016" name="Nat. Commun.">
        <title>Thousands of microbial genomes shed light on interconnected biogeochemical processes in an aquifer system.</title>
        <authorList>
            <person name="Anantharaman K."/>
            <person name="Brown C.T."/>
            <person name="Hug L.A."/>
            <person name="Sharon I."/>
            <person name="Castelle C.J."/>
            <person name="Probst A.J."/>
            <person name="Thomas B.C."/>
            <person name="Singh A."/>
            <person name="Wilkins M.J."/>
            <person name="Karaoz U."/>
            <person name="Brodie E.L."/>
            <person name="Williams K.H."/>
            <person name="Hubbard S.S."/>
            <person name="Banfield J.F."/>
        </authorList>
    </citation>
    <scope>NUCLEOTIDE SEQUENCE [LARGE SCALE GENOMIC DNA]</scope>
</reference>
<feature type="signal peptide" evidence="1">
    <location>
        <begin position="1"/>
        <end position="23"/>
    </location>
</feature>
<sequence length="156" mass="16376">MKKFTLALLALSASFTLSQTALANDPGSCGLPSLAIKNSTINILVNFFTSMPTYTLGVTSGTSGCKGMVAIDQERSEFIASNYDSLTEEAAQGKGLHLETLAGLMGCQSSKAQFAQMTQKNFGSLFVDQADAVQVLERLKAGIKAQPALSCTPDLG</sequence>
<evidence type="ECO:0000313" key="3">
    <source>
        <dbReference type="Proteomes" id="UP000178449"/>
    </source>
</evidence>
<dbReference type="AlphaFoldDB" id="A0A1F6G6L2"/>
<evidence type="ECO:0000256" key="1">
    <source>
        <dbReference type="SAM" id="SignalP"/>
    </source>
</evidence>
<gene>
    <name evidence="2" type="ORF">A2527_11490</name>
</gene>
<evidence type="ECO:0008006" key="4">
    <source>
        <dbReference type="Google" id="ProtNLM"/>
    </source>
</evidence>
<comment type="caution">
    <text evidence="2">The sequence shown here is derived from an EMBL/GenBank/DDBJ whole genome shotgun (WGS) entry which is preliminary data.</text>
</comment>
<evidence type="ECO:0000313" key="2">
    <source>
        <dbReference type="EMBL" id="OGG93738.1"/>
    </source>
</evidence>
<protein>
    <recommendedName>
        <fullName evidence="4">DUF3015 domain-containing protein</fullName>
    </recommendedName>
</protein>
<dbReference type="Pfam" id="PF11220">
    <property type="entry name" value="DUF3015"/>
    <property type="match status" value="1"/>
</dbReference>
<organism evidence="2 3">
    <name type="scientific">Candidatus Lambdaproteobacteria bacterium RIFOXYD2_FULL_50_16</name>
    <dbReference type="NCBI Taxonomy" id="1817772"/>
    <lineage>
        <taxon>Bacteria</taxon>
        <taxon>Pseudomonadati</taxon>
        <taxon>Pseudomonadota</taxon>
        <taxon>Candidatus Lambdaproteobacteria</taxon>
    </lineage>
</organism>